<reference evidence="1 2" key="1">
    <citation type="submission" date="2012-01" db="EMBL/GenBank/DDBJ databases">
        <title>The Genome Sequence of Odoribacter laneus YIT 12061.</title>
        <authorList>
            <consortium name="The Broad Institute Genome Sequencing Platform"/>
            <person name="Earl A."/>
            <person name="Ward D."/>
            <person name="Feldgarden M."/>
            <person name="Gevers D."/>
            <person name="Morotomi M."/>
            <person name="Young S.K."/>
            <person name="Zeng Q."/>
            <person name="Gargeya S."/>
            <person name="Fitzgerald M."/>
            <person name="Haas B."/>
            <person name="Abouelleil A."/>
            <person name="Alvarado L."/>
            <person name="Arachchi H.M."/>
            <person name="Berlin A."/>
            <person name="Chapman S.B."/>
            <person name="Gearin G."/>
            <person name="Goldberg J."/>
            <person name="Griggs A."/>
            <person name="Gujja S."/>
            <person name="Hansen M."/>
            <person name="Heiman D."/>
            <person name="Howarth C."/>
            <person name="Larimer J."/>
            <person name="Lui A."/>
            <person name="MacDonald P.J.P."/>
            <person name="McCowen C."/>
            <person name="Montmayeur A."/>
            <person name="Murphy C."/>
            <person name="Neiman D."/>
            <person name="Pearson M."/>
            <person name="Priest M."/>
            <person name="Roberts A."/>
            <person name="Saif S."/>
            <person name="Shea T."/>
            <person name="Sisk P."/>
            <person name="Stolte C."/>
            <person name="Sykes S."/>
            <person name="Wortman J."/>
            <person name="Nusbaum C."/>
            <person name="Birren B."/>
        </authorList>
    </citation>
    <scope>NUCLEOTIDE SEQUENCE [LARGE SCALE GENOMIC DNA]</scope>
    <source>
        <strain evidence="1 2">YIT 12061</strain>
    </source>
</reference>
<sequence>MVNIDYKQNETTLQADENANYLDAVIERHPYGLLDKGKPNCGGTDLAINNKYPTIIAVLYRNLVRNKVAQHKHVLGVYGGVTDAEIISYILSHTTVKIMVTYDSVGRVVRLLEKYGKRPYDNTLLLVDEEHVLFNHYAFRNPAIKGLLKISKQFKWVCFMTATPIDREFMLDELKDLPITRIKWQNVREVKVIQNCTNNPNRVVCKLITDALEGRLLGNLHFFYNSVDSPASIIHQLKLPPEQVRVICADDSKQGRGKKTNQAKLGNDYPIEDTTTTVKKINFYTATAFEGCDIYDEDGRTYIVSDKYKSHTLVDISTLFIQIAGRIRDSQYGGEITHIFNETRYTTTLTYEEFKTSSENELQRSEQLVTEVNTMTKASRQIVIKGLMQKGLDIKYLSYEDDLLQLDRNLFKLDMRNFKITHEIYLTCDSLQKEYINRGLTVGESETIYFTIRFRPPRCETLQIDRSSRTASRPTKGGTEPYIRITDIIR</sequence>
<dbReference type="EMBL" id="ADMC01000014">
    <property type="protein sequence ID" value="EHP49325.1"/>
    <property type="molecule type" value="Genomic_DNA"/>
</dbReference>
<dbReference type="Proteomes" id="UP000004892">
    <property type="component" value="Unassembled WGS sequence"/>
</dbReference>
<dbReference type="PATRIC" id="fig|742817.3.peg.898"/>
<dbReference type="AlphaFoldDB" id="H1DF07"/>
<name>H1DF07_9BACT</name>
<gene>
    <name evidence="1" type="ORF">HMPREF9449_00843</name>
</gene>
<dbReference type="SUPFAM" id="SSF52540">
    <property type="entry name" value="P-loop containing nucleoside triphosphate hydrolases"/>
    <property type="match status" value="1"/>
</dbReference>
<dbReference type="HOGENOM" id="CLU_506859_0_0_10"/>
<dbReference type="GeneID" id="98068445"/>
<proteinExistence type="predicted"/>
<keyword evidence="2" id="KW-1185">Reference proteome</keyword>
<evidence type="ECO:0000313" key="2">
    <source>
        <dbReference type="Proteomes" id="UP000004892"/>
    </source>
</evidence>
<dbReference type="RefSeq" id="WP_009135991.1">
    <property type="nucleotide sequence ID" value="NZ_JH594596.1"/>
</dbReference>
<accession>H1DF07</accession>
<protein>
    <recommendedName>
        <fullName evidence="3">Helicase ATP-binding domain-containing protein</fullName>
    </recommendedName>
</protein>
<organism evidence="1 2">
    <name type="scientific">Odoribacter laneus YIT 12061</name>
    <dbReference type="NCBI Taxonomy" id="742817"/>
    <lineage>
        <taxon>Bacteria</taxon>
        <taxon>Pseudomonadati</taxon>
        <taxon>Bacteroidota</taxon>
        <taxon>Bacteroidia</taxon>
        <taxon>Bacteroidales</taxon>
        <taxon>Odoribacteraceae</taxon>
        <taxon>Odoribacter</taxon>
    </lineage>
</organism>
<dbReference type="eggNOG" id="ENOG503430W">
    <property type="taxonomic scope" value="Bacteria"/>
</dbReference>
<evidence type="ECO:0000313" key="1">
    <source>
        <dbReference type="EMBL" id="EHP49325.1"/>
    </source>
</evidence>
<dbReference type="InterPro" id="IPR027417">
    <property type="entry name" value="P-loop_NTPase"/>
</dbReference>
<evidence type="ECO:0008006" key="3">
    <source>
        <dbReference type="Google" id="ProtNLM"/>
    </source>
</evidence>
<comment type="caution">
    <text evidence="1">The sequence shown here is derived from an EMBL/GenBank/DDBJ whole genome shotgun (WGS) entry which is preliminary data.</text>
</comment>